<gene>
    <name evidence="5" type="ORF">X474_15640</name>
</gene>
<keyword evidence="2" id="KW-0238">DNA-binding</keyword>
<feature type="domain" description="HTH arsR-type" evidence="4">
    <location>
        <begin position="1"/>
        <end position="92"/>
    </location>
</feature>
<evidence type="ECO:0000259" key="4">
    <source>
        <dbReference type="PROSITE" id="PS50987"/>
    </source>
</evidence>
<dbReference type="PANTHER" id="PTHR33154">
    <property type="entry name" value="TRANSCRIPTIONAL REGULATOR, ARSR FAMILY"/>
    <property type="match status" value="1"/>
</dbReference>
<name>A0A0D2J4S2_9BACT</name>
<proteinExistence type="predicted"/>
<dbReference type="SUPFAM" id="SSF46785">
    <property type="entry name" value="Winged helix' DNA-binding domain"/>
    <property type="match status" value="1"/>
</dbReference>
<dbReference type="PANTHER" id="PTHR33154:SF33">
    <property type="entry name" value="TRANSCRIPTIONAL REPRESSOR SDPR"/>
    <property type="match status" value="1"/>
</dbReference>
<evidence type="ECO:0000256" key="2">
    <source>
        <dbReference type="ARBA" id="ARBA00023125"/>
    </source>
</evidence>
<keyword evidence="1" id="KW-0805">Transcription regulation</keyword>
<dbReference type="NCBIfam" id="NF033788">
    <property type="entry name" value="HTH_metalloreg"/>
    <property type="match status" value="1"/>
</dbReference>
<dbReference type="STRING" id="1429043.X474_15640"/>
<dbReference type="Proteomes" id="UP000032233">
    <property type="component" value="Unassembled WGS sequence"/>
</dbReference>
<dbReference type="FunCoup" id="A0A0D2J4S2">
    <property type="interactions" value="268"/>
</dbReference>
<comment type="caution">
    <text evidence="5">The sequence shown here is derived from an EMBL/GenBank/DDBJ whole genome shotgun (WGS) entry which is preliminary data.</text>
</comment>
<reference evidence="5 6" key="1">
    <citation type="submission" date="2013-11" db="EMBL/GenBank/DDBJ databases">
        <title>Metagenomic analysis of a methanogenic consortium involved in long chain n-alkane degradation.</title>
        <authorList>
            <person name="Davidova I.A."/>
            <person name="Callaghan A.V."/>
            <person name="Wawrik B."/>
            <person name="Pruitt S."/>
            <person name="Marks C."/>
            <person name="Duncan K.E."/>
            <person name="Suflita J.M."/>
        </authorList>
    </citation>
    <scope>NUCLEOTIDE SEQUENCE [LARGE SCALE GENOMIC DNA]</scope>
    <source>
        <strain evidence="5 6">SPR</strain>
    </source>
</reference>
<dbReference type="GO" id="GO:0003700">
    <property type="term" value="F:DNA-binding transcription factor activity"/>
    <property type="evidence" value="ECO:0007669"/>
    <property type="project" value="InterPro"/>
</dbReference>
<dbReference type="EMBL" id="AZAC01000018">
    <property type="protein sequence ID" value="KIX13129.1"/>
    <property type="molecule type" value="Genomic_DNA"/>
</dbReference>
<keyword evidence="6" id="KW-1185">Reference proteome</keyword>
<evidence type="ECO:0000256" key="1">
    <source>
        <dbReference type="ARBA" id="ARBA00023015"/>
    </source>
</evidence>
<dbReference type="InterPro" id="IPR036390">
    <property type="entry name" value="WH_DNA-bd_sf"/>
</dbReference>
<evidence type="ECO:0000313" key="6">
    <source>
        <dbReference type="Proteomes" id="UP000032233"/>
    </source>
</evidence>
<dbReference type="InterPro" id="IPR011991">
    <property type="entry name" value="ArsR-like_HTH"/>
</dbReference>
<dbReference type="InterPro" id="IPR051081">
    <property type="entry name" value="HTH_MetalResp_TranReg"/>
</dbReference>
<dbReference type="PRINTS" id="PR00778">
    <property type="entry name" value="HTHARSR"/>
</dbReference>
<dbReference type="InParanoid" id="A0A0D2J4S2"/>
<evidence type="ECO:0000256" key="3">
    <source>
        <dbReference type="ARBA" id="ARBA00023163"/>
    </source>
</evidence>
<dbReference type="SMART" id="SM00418">
    <property type="entry name" value="HTH_ARSR"/>
    <property type="match status" value="1"/>
</dbReference>
<dbReference type="CDD" id="cd00090">
    <property type="entry name" value="HTH_ARSR"/>
    <property type="match status" value="1"/>
</dbReference>
<organism evidence="5 6">
    <name type="scientific">Dethiosulfatarculus sandiegensis</name>
    <dbReference type="NCBI Taxonomy" id="1429043"/>
    <lineage>
        <taxon>Bacteria</taxon>
        <taxon>Pseudomonadati</taxon>
        <taxon>Thermodesulfobacteriota</taxon>
        <taxon>Desulfarculia</taxon>
        <taxon>Desulfarculales</taxon>
        <taxon>Desulfarculaceae</taxon>
        <taxon>Dethiosulfatarculus</taxon>
    </lineage>
</organism>
<keyword evidence="3" id="KW-0804">Transcription</keyword>
<dbReference type="GO" id="GO:0003677">
    <property type="term" value="F:DNA binding"/>
    <property type="evidence" value="ECO:0007669"/>
    <property type="project" value="UniProtKB-KW"/>
</dbReference>
<dbReference type="InterPro" id="IPR001845">
    <property type="entry name" value="HTH_ArsR_DNA-bd_dom"/>
</dbReference>
<dbReference type="PROSITE" id="PS50987">
    <property type="entry name" value="HTH_ARSR_2"/>
    <property type="match status" value="1"/>
</dbReference>
<dbReference type="InterPro" id="IPR036388">
    <property type="entry name" value="WH-like_DNA-bd_sf"/>
</dbReference>
<sequence>MMHPLELAKISKCLSVETRIRLLRLIKDQSLCVGALAKRLGITPGAVSQHLRVLKAADLIIPEKRGYFMHYQINQRVIDRWVCSLSQAFGREAGREYGERIFPISLDSKGEKNV</sequence>
<dbReference type="Pfam" id="PF01022">
    <property type="entry name" value="HTH_5"/>
    <property type="match status" value="1"/>
</dbReference>
<accession>A0A0D2J4S2</accession>
<dbReference type="Gene3D" id="1.10.10.10">
    <property type="entry name" value="Winged helix-like DNA-binding domain superfamily/Winged helix DNA-binding domain"/>
    <property type="match status" value="1"/>
</dbReference>
<evidence type="ECO:0000313" key="5">
    <source>
        <dbReference type="EMBL" id="KIX13129.1"/>
    </source>
</evidence>
<dbReference type="AlphaFoldDB" id="A0A0D2J4S2"/>
<protein>
    <submittedName>
        <fullName evidence="5">ArsR family transcriptional regulator</fullName>
    </submittedName>
</protein>